<dbReference type="OrthoDB" id="3538707at2"/>
<evidence type="ECO:0000256" key="1">
    <source>
        <dbReference type="SAM" id="SignalP"/>
    </source>
</evidence>
<proteinExistence type="predicted"/>
<dbReference type="RefSeq" id="WP_091098271.1">
    <property type="nucleotide sequence ID" value="NZ_FOBF01000002.1"/>
</dbReference>
<sequence>MRRTWTALAVLLVAAGGLAAPAQASVDAATATAGAARAATVKVGRVRATPARYAGPCPATTSFTAKVAVRGASQVTYRWLREDGSKGPVVTARAANGSVVARDSRSFAASTSGWQALQVLSPRKATSARTRFTVTCQDPPSGRAGTGMAGERAPRVTVSLARPAPSSGTCAVPGRTVTFTGTVKVSRTPAGLSYRWVDSDGGPEPAERLWFAAGGPAVKEVVSRRTFLASQAGRRRLEILDGRGRVVARSDEAPYRVTCAPGGEPQTPAASAGNVRVTPARYEGSCDRPVEFVFHADIAASGPAKVTYRWVRSDGTSVPGEVVLPRDLTTTVSTTWTVTDPSALAGGSARLELLSPTAVTTEPAAFTISCGADAVAVTGMEIVPFEEKWPCPGTSHHYSALASVTPTASARLPLTVSYRWRWADGGHTAPQTHTFTSASTLRAVRTWEEWTSKSGEIWLEVTAQGKVTRGESARYEVVCGGKPPTGSYPKVVSITKASATPSEHRGACPVKIKVRAEITVSAPMDLPVIAQWTVDEVRQPLVDYANFPAGGPLTRAVERELTVNASTGKPVTVYLETNLPNVMASEPMTYQVTCT</sequence>
<gene>
    <name evidence="2" type="ORF">SAMN05660976_00746</name>
</gene>
<organism evidence="2 3">
    <name type="scientific">Nonomuraea pusilla</name>
    <dbReference type="NCBI Taxonomy" id="46177"/>
    <lineage>
        <taxon>Bacteria</taxon>
        <taxon>Bacillati</taxon>
        <taxon>Actinomycetota</taxon>
        <taxon>Actinomycetes</taxon>
        <taxon>Streptosporangiales</taxon>
        <taxon>Streptosporangiaceae</taxon>
        <taxon>Nonomuraea</taxon>
    </lineage>
</organism>
<dbReference type="EMBL" id="FOBF01000002">
    <property type="protein sequence ID" value="SEK59657.1"/>
    <property type="molecule type" value="Genomic_DNA"/>
</dbReference>
<keyword evidence="1" id="KW-0732">Signal</keyword>
<feature type="chain" id="PRO_5011485688" description="Ig-like domain-containing protein" evidence="1">
    <location>
        <begin position="25"/>
        <end position="595"/>
    </location>
</feature>
<keyword evidence="3" id="KW-1185">Reference proteome</keyword>
<evidence type="ECO:0008006" key="4">
    <source>
        <dbReference type="Google" id="ProtNLM"/>
    </source>
</evidence>
<dbReference type="AlphaFoldDB" id="A0A1H7ID46"/>
<accession>A0A1H7ID46</accession>
<name>A0A1H7ID46_9ACTN</name>
<dbReference type="STRING" id="46177.SAMN05660976_00746"/>
<evidence type="ECO:0000313" key="2">
    <source>
        <dbReference type="EMBL" id="SEK59657.1"/>
    </source>
</evidence>
<dbReference type="Proteomes" id="UP000198953">
    <property type="component" value="Unassembled WGS sequence"/>
</dbReference>
<feature type="signal peptide" evidence="1">
    <location>
        <begin position="1"/>
        <end position="24"/>
    </location>
</feature>
<reference evidence="2 3" key="1">
    <citation type="submission" date="2016-10" db="EMBL/GenBank/DDBJ databases">
        <authorList>
            <person name="de Groot N.N."/>
        </authorList>
    </citation>
    <scope>NUCLEOTIDE SEQUENCE [LARGE SCALE GENOMIC DNA]</scope>
    <source>
        <strain evidence="2 3">DSM 43357</strain>
    </source>
</reference>
<protein>
    <recommendedName>
        <fullName evidence="4">Ig-like domain-containing protein</fullName>
    </recommendedName>
</protein>
<evidence type="ECO:0000313" key="3">
    <source>
        <dbReference type="Proteomes" id="UP000198953"/>
    </source>
</evidence>